<dbReference type="GO" id="GO:0005634">
    <property type="term" value="C:nucleus"/>
    <property type="evidence" value="ECO:0007669"/>
    <property type="project" value="TreeGrafter"/>
</dbReference>
<proteinExistence type="predicted"/>
<dbReference type="Proteomes" id="UP000515125">
    <property type="component" value="Unplaced"/>
</dbReference>
<evidence type="ECO:0000256" key="1">
    <source>
        <dbReference type="SAM" id="MobiDB-lite"/>
    </source>
</evidence>
<dbReference type="GeneID" id="113146905"/>
<feature type="region of interest" description="Disordered" evidence="1">
    <location>
        <begin position="68"/>
        <end position="129"/>
    </location>
</feature>
<dbReference type="GO" id="GO:0008157">
    <property type="term" value="F:protein phosphatase 1 binding"/>
    <property type="evidence" value="ECO:0007669"/>
    <property type="project" value="TreeGrafter"/>
</dbReference>
<feature type="compositionally biased region" description="Polar residues" evidence="1">
    <location>
        <begin position="119"/>
        <end position="129"/>
    </location>
</feature>
<dbReference type="RefSeq" id="XP_026191417.1">
    <property type="nucleotide sequence ID" value="XM_026335632.1"/>
</dbReference>
<protein>
    <submittedName>
        <fullName evidence="3">Type 1 phosphatases regulator ypi1-like</fullName>
    </submittedName>
</protein>
<reference evidence="3" key="1">
    <citation type="submission" date="2025-08" db="UniProtKB">
        <authorList>
            <consortium name="RefSeq"/>
        </authorList>
    </citation>
    <scope>IDENTIFICATION</scope>
</reference>
<feature type="compositionally biased region" description="Polar residues" evidence="1">
    <location>
        <begin position="26"/>
        <end position="40"/>
    </location>
</feature>
<dbReference type="GO" id="GO:0004865">
    <property type="term" value="F:protein serine/threonine phosphatase inhibitor activity"/>
    <property type="evidence" value="ECO:0007669"/>
    <property type="project" value="InterPro"/>
</dbReference>
<dbReference type="PANTHER" id="PTHR20835:SF0">
    <property type="entry name" value="E3 UBIQUITIN-PROTEIN LIGASE PPP1R11"/>
    <property type="match status" value="1"/>
</dbReference>
<feature type="region of interest" description="Disordered" evidence="1">
    <location>
        <begin position="21"/>
        <end position="50"/>
    </location>
</feature>
<dbReference type="PANTHER" id="PTHR20835">
    <property type="entry name" value="E3 UBIQUITIN-PROTEIN LIGASE PPP1R11-RELATED"/>
    <property type="match status" value="1"/>
</dbReference>
<sequence>MASTTRTETVTQAVIHLVSSAAPPATSEQQNASIEQQKQVSFEEGTVDNENLGRKSSKVCCIYHKPRAFAESSSESDSSSDGDITEGAQKAGKVRRLRKSKVEKESGSGQRNCCHGSSDMKQAQVNAKD</sequence>
<name>A0A6P6RVB8_9EIME</name>
<dbReference type="AlphaFoldDB" id="A0A6P6RVB8"/>
<evidence type="ECO:0000313" key="2">
    <source>
        <dbReference type="Proteomes" id="UP000515125"/>
    </source>
</evidence>
<gene>
    <name evidence="3" type="primary">LOC113146905</name>
</gene>
<organism evidence="2 3">
    <name type="scientific">Cyclospora cayetanensis</name>
    <dbReference type="NCBI Taxonomy" id="88456"/>
    <lineage>
        <taxon>Eukaryota</taxon>
        <taxon>Sar</taxon>
        <taxon>Alveolata</taxon>
        <taxon>Apicomplexa</taxon>
        <taxon>Conoidasida</taxon>
        <taxon>Coccidia</taxon>
        <taxon>Eucoccidiorida</taxon>
        <taxon>Eimeriorina</taxon>
        <taxon>Eimeriidae</taxon>
        <taxon>Cyclospora</taxon>
    </lineage>
</organism>
<keyword evidence="2" id="KW-1185">Reference proteome</keyword>
<accession>A0A6P6RVB8</accession>
<dbReference type="Pfam" id="PF07491">
    <property type="entry name" value="PPI_Ypi1"/>
    <property type="match status" value="1"/>
</dbReference>
<dbReference type="OrthoDB" id="307488at2759"/>
<dbReference type="InterPro" id="IPR011107">
    <property type="entry name" value="PPI_Ypi1"/>
</dbReference>
<evidence type="ECO:0000313" key="3">
    <source>
        <dbReference type="RefSeq" id="XP_026191417.1"/>
    </source>
</evidence>